<accession>A0A645FBQ5</accession>
<reference evidence="1" key="1">
    <citation type="submission" date="2019-08" db="EMBL/GenBank/DDBJ databases">
        <authorList>
            <person name="Kucharzyk K."/>
            <person name="Murdoch R.W."/>
            <person name="Higgins S."/>
            <person name="Loffler F."/>
        </authorList>
    </citation>
    <scope>NUCLEOTIDE SEQUENCE</scope>
</reference>
<sequence length="138" mass="15294">MGQLLQYSFKPPKYRLEEKDLHAYMVTDFIDAVRECLKRGGYARIDNGEESGGCFLVGVRGRIFKIESDYQVGESVYPYDAVGCGEKLALGALFIPQDIEPYKRIMLALQAAEQFSAGVRGPFIILKGGGSCDSEIKI</sequence>
<dbReference type="AlphaFoldDB" id="A0A645FBQ5"/>
<comment type="caution">
    <text evidence="1">The sequence shown here is derived from an EMBL/GenBank/DDBJ whole genome shotgun (WGS) entry which is preliminary data.</text>
</comment>
<gene>
    <name evidence="1" type="ORF">SDC9_159103</name>
</gene>
<evidence type="ECO:0000313" key="1">
    <source>
        <dbReference type="EMBL" id="MPN11795.1"/>
    </source>
</evidence>
<organism evidence="1">
    <name type="scientific">bioreactor metagenome</name>
    <dbReference type="NCBI Taxonomy" id="1076179"/>
    <lineage>
        <taxon>unclassified sequences</taxon>
        <taxon>metagenomes</taxon>
        <taxon>ecological metagenomes</taxon>
    </lineage>
</organism>
<protein>
    <submittedName>
        <fullName evidence="1">Uncharacterized protein</fullName>
    </submittedName>
</protein>
<dbReference type="EMBL" id="VSSQ01058059">
    <property type="protein sequence ID" value="MPN11795.1"/>
    <property type="molecule type" value="Genomic_DNA"/>
</dbReference>
<proteinExistence type="predicted"/>
<name>A0A645FBQ5_9ZZZZ</name>